<reference evidence="4 5" key="1">
    <citation type="submission" date="2017-03" db="EMBL/GenBank/DDBJ databases">
        <authorList>
            <person name="Afonso C.L."/>
            <person name="Miller P.J."/>
            <person name="Scott M.A."/>
            <person name="Spackman E."/>
            <person name="Goraichik I."/>
            <person name="Dimitrov K.M."/>
            <person name="Suarez D.L."/>
            <person name="Swayne D.E."/>
        </authorList>
    </citation>
    <scope>NUCLEOTIDE SEQUENCE [LARGE SCALE GENOMIC DNA]</scope>
    <source>
        <strain evidence="4 5">CECT 7691</strain>
    </source>
</reference>
<dbReference type="EMBL" id="FWFR01000003">
    <property type="protein sequence ID" value="SLN71952.1"/>
    <property type="molecule type" value="Genomic_DNA"/>
</dbReference>
<evidence type="ECO:0000259" key="3">
    <source>
        <dbReference type="Pfam" id="PF01557"/>
    </source>
</evidence>
<evidence type="ECO:0000256" key="1">
    <source>
        <dbReference type="ARBA" id="ARBA00010211"/>
    </source>
</evidence>
<keyword evidence="4" id="KW-0456">Lyase</keyword>
<dbReference type="PANTHER" id="PTHR42796">
    <property type="entry name" value="FUMARYLACETOACETATE HYDROLASE DOMAIN-CONTAINING PROTEIN 2A-RELATED"/>
    <property type="match status" value="1"/>
</dbReference>
<dbReference type="GO" id="GO:0050385">
    <property type="term" value="F:ureidoglycolate lyase activity"/>
    <property type="evidence" value="ECO:0007669"/>
    <property type="project" value="UniProtKB-EC"/>
</dbReference>
<dbReference type="Gene3D" id="3.90.850.10">
    <property type="entry name" value="Fumarylacetoacetase-like, C-terminal domain"/>
    <property type="match status" value="1"/>
</dbReference>
<proteinExistence type="inferred from homology"/>
<dbReference type="SUPFAM" id="SSF56529">
    <property type="entry name" value="FAH"/>
    <property type="match status" value="1"/>
</dbReference>
<dbReference type="PANTHER" id="PTHR42796:SF4">
    <property type="entry name" value="FUMARYLACETOACETATE HYDROLASE DOMAIN-CONTAINING PROTEIN 2A"/>
    <property type="match status" value="1"/>
</dbReference>
<dbReference type="OrthoDB" id="5197601at2"/>
<dbReference type="GO" id="GO:0046872">
    <property type="term" value="F:metal ion binding"/>
    <property type="evidence" value="ECO:0007669"/>
    <property type="project" value="UniProtKB-KW"/>
</dbReference>
<accession>A0A1Y5TWE0</accession>
<gene>
    <name evidence="4" type="ORF">OCH7691_03415</name>
</gene>
<keyword evidence="5" id="KW-1185">Reference proteome</keyword>
<dbReference type="InterPro" id="IPR036663">
    <property type="entry name" value="Fumarylacetoacetase_C_sf"/>
</dbReference>
<evidence type="ECO:0000313" key="4">
    <source>
        <dbReference type="EMBL" id="SLN71952.1"/>
    </source>
</evidence>
<name>A0A1Y5TWE0_9PROT</name>
<dbReference type="Pfam" id="PF01557">
    <property type="entry name" value="FAA_hydrolase"/>
    <property type="match status" value="1"/>
</dbReference>
<protein>
    <submittedName>
        <fullName evidence="4">Ureidoglycolate lyase</fullName>
        <ecNumber evidence="4">4.3.2.3</ecNumber>
    </submittedName>
</protein>
<evidence type="ECO:0000313" key="5">
    <source>
        <dbReference type="Proteomes" id="UP000193200"/>
    </source>
</evidence>
<dbReference type="InParanoid" id="A0A1Y5TWE0"/>
<keyword evidence="2" id="KW-0479">Metal-binding</keyword>
<feature type="domain" description="Fumarylacetoacetase-like C-terminal" evidence="3">
    <location>
        <begin position="91"/>
        <end position="310"/>
    </location>
</feature>
<dbReference type="InterPro" id="IPR051121">
    <property type="entry name" value="FAH"/>
</dbReference>
<dbReference type="InterPro" id="IPR011234">
    <property type="entry name" value="Fumarylacetoacetase-like_C"/>
</dbReference>
<dbReference type="GO" id="GO:0044281">
    <property type="term" value="P:small molecule metabolic process"/>
    <property type="evidence" value="ECO:0007669"/>
    <property type="project" value="UniProtKB-ARBA"/>
</dbReference>
<dbReference type="EC" id="4.3.2.3" evidence="4"/>
<organism evidence="4 5">
    <name type="scientific">Oceanibacterium hippocampi</name>
    <dbReference type="NCBI Taxonomy" id="745714"/>
    <lineage>
        <taxon>Bacteria</taxon>
        <taxon>Pseudomonadati</taxon>
        <taxon>Pseudomonadota</taxon>
        <taxon>Alphaproteobacteria</taxon>
        <taxon>Sneathiellales</taxon>
        <taxon>Sneathiellaceae</taxon>
        <taxon>Oceanibacterium</taxon>
    </lineage>
</organism>
<sequence length="310" mass="34014">MQLATLRRVADGRFVLAFADDEASLYPVIEVAELIGQKIDPAIVDPFGSFWLQPEGLAELAALDARRAALDLRPVDRPAWHWMAPVPRPGKIIAVGRNYMDHVREGQEIWKKRGKVVEIPKFPSAFAKFPSSLSGPRDEIRIPAGLDDIDYEIELAVVIGTAALNVSADEALRHVAGYAVCNDVATRGIQRREMETQVGITLAKNYPSFAPMGPWLTTSDVVGDPQSLRLVLDVDGDVRQDASTSDMIFPVAELISYWSSMGLEPGDILITGTPSGVALAREEPEKYYLRPGQTVTARIEGLGELRNPVR</sequence>
<dbReference type="AlphaFoldDB" id="A0A1Y5TWE0"/>
<comment type="similarity">
    <text evidence="1">Belongs to the FAH family.</text>
</comment>
<evidence type="ECO:0000256" key="2">
    <source>
        <dbReference type="ARBA" id="ARBA00022723"/>
    </source>
</evidence>
<dbReference type="Proteomes" id="UP000193200">
    <property type="component" value="Unassembled WGS sequence"/>
</dbReference>